<dbReference type="Gene3D" id="2.60.40.10">
    <property type="entry name" value="Immunoglobulins"/>
    <property type="match status" value="1"/>
</dbReference>
<dbReference type="AlphaFoldDB" id="A0A7J6BUK3"/>
<reference evidence="4 5" key="1">
    <citation type="submission" date="2020-04" db="EMBL/GenBank/DDBJ databases">
        <title>Chromosome-level genome assembly of a cyprinid fish Onychostoma macrolepis by integration of Nanopore Sequencing, Bionano and Hi-C technology.</title>
        <authorList>
            <person name="Wang D."/>
        </authorList>
    </citation>
    <scope>NUCLEOTIDE SEQUENCE [LARGE SCALE GENOMIC DNA]</scope>
    <source>
        <strain evidence="4">SWU-2019</strain>
        <tissue evidence="4">Muscle</tissue>
    </source>
</reference>
<dbReference type="PANTHER" id="PTHR21063">
    <property type="entry name" value="LFA-3"/>
    <property type="match status" value="1"/>
</dbReference>
<name>A0A7J6BUK3_9TELE</name>
<evidence type="ECO:0000313" key="5">
    <source>
        <dbReference type="Proteomes" id="UP000579812"/>
    </source>
</evidence>
<dbReference type="InterPro" id="IPR036179">
    <property type="entry name" value="Ig-like_dom_sf"/>
</dbReference>
<feature type="domain" description="Immunoglobulin V-set" evidence="3">
    <location>
        <begin position="45"/>
        <end position="131"/>
    </location>
</feature>
<evidence type="ECO:0000259" key="3">
    <source>
        <dbReference type="Pfam" id="PF07686"/>
    </source>
</evidence>
<dbReference type="SUPFAM" id="SSF48726">
    <property type="entry name" value="Immunoglobulin"/>
    <property type="match status" value="1"/>
</dbReference>
<comment type="caution">
    <text evidence="4">The sequence shown here is derived from an EMBL/GenBank/DDBJ whole genome shotgun (WGS) entry which is preliminary data.</text>
</comment>
<dbReference type="Pfam" id="PF07686">
    <property type="entry name" value="V-set"/>
    <property type="match status" value="1"/>
</dbReference>
<keyword evidence="2" id="KW-0472">Membrane</keyword>
<accession>A0A7J6BUK3</accession>
<dbReference type="EMBL" id="JAAMOB010000022">
    <property type="protein sequence ID" value="KAF4097332.1"/>
    <property type="molecule type" value="Genomic_DNA"/>
</dbReference>
<sequence>MNIRNTDSGLYELKIIRSTSSSDKIFNVTVNGVSADEQNQMKRKSAKKGESVTLESDETKNPNDVMTWYFNDTRIAEITGDQSEICTDDQCDGRFRNRLKLDHQTGSLTITDTRTTDSGLYKLQIISRDSSFSIAREKRFNATVTDVLDSGLSSGAVAGIVIAAVVFLLVAAAAGLIYCRHREYRQTPQNDKDVNNSPPNPKDIALSDTKHL</sequence>
<feature type="transmembrane region" description="Helical" evidence="2">
    <location>
        <begin position="156"/>
        <end position="179"/>
    </location>
</feature>
<evidence type="ECO:0000256" key="2">
    <source>
        <dbReference type="SAM" id="Phobius"/>
    </source>
</evidence>
<proteinExistence type="predicted"/>
<dbReference type="PANTHER" id="PTHR21063:SF4">
    <property type="entry name" value="CD48 ANTIGEN-RELATED"/>
    <property type="match status" value="1"/>
</dbReference>
<dbReference type="InterPro" id="IPR013106">
    <property type="entry name" value="Ig_V-set"/>
</dbReference>
<evidence type="ECO:0000256" key="1">
    <source>
        <dbReference type="SAM" id="MobiDB-lite"/>
    </source>
</evidence>
<gene>
    <name evidence="4" type="ORF">G5714_021340</name>
</gene>
<dbReference type="InterPro" id="IPR013783">
    <property type="entry name" value="Ig-like_fold"/>
</dbReference>
<keyword evidence="2" id="KW-1133">Transmembrane helix</keyword>
<evidence type="ECO:0000313" key="4">
    <source>
        <dbReference type="EMBL" id="KAF4097332.1"/>
    </source>
</evidence>
<protein>
    <recommendedName>
        <fullName evidence="3">Immunoglobulin V-set domain-containing protein</fullName>
    </recommendedName>
</protein>
<dbReference type="OrthoDB" id="8963224at2759"/>
<dbReference type="Proteomes" id="UP000579812">
    <property type="component" value="Unassembled WGS sequence"/>
</dbReference>
<organism evidence="4 5">
    <name type="scientific">Onychostoma macrolepis</name>
    <dbReference type="NCBI Taxonomy" id="369639"/>
    <lineage>
        <taxon>Eukaryota</taxon>
        <taxon>Metazoa</taxon>
        <taxon>Chordata</taxon>
        <taxon>Craniata</taxon>
        <taxon>Vertebrata</taxon>
        <taxon>Euteleostomi</taxon>
        <taxon>Actinopterygii</taxon>
        <taxon>Neopterygii</taxon>
        <taxon>Teleostei</taxon>
        <taxon>Ostariophysi</taxon>
        <taxon>Cypriniformes</taxon>
        <taxon>Cyprinidae</taxon>
        <taxon>Acrossocheilinae</taxon>
        <taxon>Onychostoma</taxon>
    </lineage>
</organism>
<feature type="region of interest" description="Disordered" evidence="1">
    <location>
        <begin position="188"/>
        <end position="212"/>
    </location>
</feature>
<feature type="region of interest" description="Disordered" evidence="1">
    <location>
        <begin position="37"/>
        <end position="59"/>
    </location>
</feature>
<keyword evidence="5" id="KW-1185">Reference proteome</keyword>
<keyword evidence="2" id="KW-0812">Transmembrane</keyword>